<dbReference type="Proteomes" id="UP001321760">
    <property type="component" value="Unassembled WGS sequence"/>
</dbReference>
<comment type="caution">
    <text evidence="1">The sequence shown here is derived from an EMBL/GenBank/DDBJ whole genome shotgun (WGS) entry which is preliminary data.</text>
</comment>
<proteinExistence type="predicted"/>
<dbReference type="AlphaFoldDB" id="A0AAV9G833"/>
<name>A0AAV9G833_9PEZI</name>
<dbReference type="EMBL" id="MU865979">
    <property type="protein sequence ID" value="KAK4444288.1"/>
    <property type="molecule type" value="Genomic_DNA"/>
</dbReference>
<reference evidence="1" key="1">
    <citation type="journal article" date="2023" name="Mol. Phylogenet. Evol.">
        <title>Genome-scale phylogeny and comparative genomics of the fungal order Sordariales.</title>
        <authorList>
            <person name="Hensen N."/>
            <person name="Bonometti L."/>
            <person name="Westerberg I."/>
            <person name="Brannstrom I.O."/>
            <person name="Guillou S."/>
            <person name="Cros-Aarteil S."/>
            <person name="Calhoun S."/>
            <person name="Haridas S."/>
            <person name="Kuo A."/>
            <person name="Mondo S."/>
            <person name="Pangilinan J."/>
            <person name="Riley R."/>
            <person name="LaButti K."/>
            <person name="Andreopoulos B."/>
            <person name="Lipzen A."/>
            <person name="Chen C."/>
            <person name="Yan M."/>
            <person name="Daum C."/>
            <person name="Ng V."/>
            <person name="Clum A."/>
            <person name="Steindorff A."/>
            <person name="Ohm R.A."/>
            <person name="Martin F."/>
            <person name="Silar P."/>
            <person name="Natvig D.O."/>
            <person name="Lalanne C."/>
            <person name="Gautier V."/>
            <person name="Ament-Velasquez S.L."/>
            <person name="Kruys A."/>
            <person name="Hutchinson M.I."/>
            <person name="Powell A.J."/>
            <person name="Barry K."/>
            <person name="Miller A.N."/>
            <person name="Grigoriev I.V."/>
            <person name="Debuchy R."/>
            <person name="Gladieux P."/>
            <person name="Hiltunen Thoren M."/>
            <person name="Johannesson H."/>
        </authorList>
    </citation>
    <scope>NUCLEOTIDE SEQUENCE</scope>
    <source>
        <strain evidence="1">PSN243</strain>
    </source>
</reference>
<reference evidence="1" key="2">
    <citation type="submission" date="2023-05" db="EMBL/GenBank/DDBJ databases">
        <authorList>
            <consortium name="Lawrence Berkeley National Laboratory"/>
            <person name="Steindorff A."/>
            <person name="Hensen N."/>
            <person name="Bonometti L."/>
            <person name="Westerberg I."/>
            <person name="Brannstrom I.O."/>
            <person name="Guillou S."/>
            <person name="Cros-Aarteil S."/>
            <person name="Calhoun S."/>
            <person name="Haridas S."/>
            <person name="Kuo A."/>
            <person name="Mondo S."/>
            <person name="Pangilinan J."/>
            <person name="Riley R."/>
            <person name="Labutti K."/>
            <person name="Andreopoulos B."/>
            <person name="Lipzen A."/>
            <person name="Chen C."/>
            <person name="Yanf M."/>
            <person name="Daum C."/>
            <person name="Ng V."/>
            <person name="Clum A."/>
            <person name="Ohm R."/>
            <person name="Martin F."/>
            <person name="Silar P."/>
            <person name="Natvig D."/>
            <person name="Lalanne C."/>
            <person name="Gautier V."/>
            <person name="Ament-Velasquez S.L."/>
            <person name="Kruys A."/>
            <person name="Hutchinson M.I."/>
            <person name="Powell A.J."/>
            <person name="Barry K."/>
            <person name="Miller A.N."/>
            <person name="Grigoriev I.V."/>
            <person name="Debuchy R."/>
            <person name="Gladieux P."/>
            <person name="Thoren M.H."/>
            <person name="Johannesson H."/>
        </authorList>
    </citation>
    <scope>NUCLEOTIDE SEQUENCE</scope>
    <source>
        <strain evidence="1">PSN243</strain>
    </source>
</reference>
<accession>A0AAV9G833</accession>
<evidence type="ECO:0000313" key="2">
    <source>
        <dbReference type="Proteomes" id="UP001321760"/>
    </source>
</evidence>
<keyword evidence="2" id="KW-1185">Reference proteome</keyword>
<organism evidence="1 2">
    <name type="scientific">Podospora aff. communis PSN243</name>
    <dbReference type="NCBI Taxonomy" id="3040156"/>
    <lineage>
        <taxon>Eukaryota</taxon>
        <taxon>Fungi</taxon>
        <taxon>Dikarya</taxon>
        <taxon>Ascomycota</taxon>
        <taxon>Pezizomycotina</taxon>
        <taxon>Sordariomycetes</taxon>
        <taxon>Sordariomycetidae</taxon>
        <taxon>Sordariales</taxon>
        <taxon>Podosporaceae</taxon>
        <taxon>Podospora</taxon>
    </lineage>
</organism>
<gene>
    <name evidence="1" type="ORF">QBC34DRAFT_186125</name>
</gene>
<sequence length="335" mass="37437">MADAKPDMGDSRNAANNLYHKFASIVGWPEEIDDESREKVILELVKTADSSEFGAWESTRHDIEKLAEIVDCASLFGEALAKRVHVVHGKAQIPWAPVESVRAIFLRSTEPARRLQNGDLTNAVLANLVSAALMPDGQRIYDKWYGAAICVLDKDGPPEDVFRIMSNIRLLASGLAIMAQSGREAEEIDKEELDTVDLEEWMVMAANPPALPNCKRVVEAMQVGLRELDESIASHQLTMEENWRVRVELVETMIEAQATKDDVGEKFNEFLNSQAAQDLLEKVVEEKVTELLNGEAFQELVYKKIEEKVNELLNGRTIEHLVDQVAGKKLNDAVD</sequence>
<evidence type="ECO:0000313" key="1">
    <source>
        <dbReference type="EMBL" id="KAK4444288.1"/>
    </source>
</evidence>
<protein>
    <submittedName>
        <fullName evidence="1">Uncharacterized protein</fullName>
    </submittedName>
</protein>